<keyword evidence="4" id="KW-0040">ANK repeat</keyword>
<dbReference type="InterPro" id="IPR002110">
    <property type="entry name" value="Ankyrin_rpt"/>
</dbReference>
<evidence type="ECO:0000259" key="7">
    <source>
        <dbReference type="PROSITE" id="PS51635"/>
    </source>
</evidence>
<dbReference type="Proteomes" id="UP000032414">
    <property type="component" value="Chromosome I"/>
</dbReference>
<dbReference type="RefSeq" id="WP_045100079.1">
    <property type="nucleotide sequence ID" value="NZ_CP020614.1"/>
</dbReference>
<keyword evidence="2 5" id="KW-0443">Lipid metabolism</keyword>
<dbReference type="InterPro" id="IPR052580">
    <property type="entry name" value="Lipid_Hydrolase"/>
</dbReference>
<dbReference type="Pfam" id="PF12796">
    <property type="entry name" value="Ank_2"/>
    <property type="match status" value="1"/>
</dbReference>
<feature type="short sequence motif" description="DGA/G" evidence="5">
    <location>
        <begin position="580"/>
        <end position="582"/>
    </location>
</feature>
<evidence type="ECO:0000313" key="8">
    <source>
        <dbReference type="EMBL" id="CEG61917.1"/>
    </source>
</evidence>
<dbReference type="PATRIC" id="fig|451.8.peg.2600"/>
<dbReference type="Proteomes" id="UP000182998">
    <property type="component" value="Unassembled WGS sequence"/>
</dbReference>
<dbReference type="EC" id="3.1.1.4" evidence="1"/>
<evidence type="ECO:0000256" key="6">
    <source>
        <dbReference type="SAM" id="Coils"/>
    </source>
</evidence>
<dbReference type="EMBL" id="LN614830">
    <property type="protein sequence ID" value="CEG61917.1"/>
    <property type="molecule type" value="Genomic_DNA"/>
</dbReference>
<dbReference type="PANTHER" id="PTHR46394">
    <property type="entry name" value="ANNEXIN"/>
    <property type="match status" value="1"/>
</dbReference>
<dbReference type="PROSITE" id="PS51635">
    <property type="entry name" value="PNPLA"/>
    <property type="match status" value="1"/>
</dbReference>
<comment type="catalytic activity">
    <reaction evidence="3">
        <text>a 1,2-diacyl-sn-glycero-3-phosphocholine + H2O = a 1-acyl-sn-glycero-3-phosphocholine + a fatty acid + H(+)</text>
        <dbReference type="Rhea" id="RHEA:15801"/>
        <dbReference type="ChEBI" id="CHEBI:15377"/>
        <dbReference type="ChEBI" id="CHEBI:15378"/>
        <dbReference type="ChEBI" id="CHEBI:28868"/>
        <dbReference type="ChEBI" id="CHEBI:57643"/>
        <dbReference type="ChEBI" id="CHEBI:58168"/>
        <dbReference type="EC" id="3.1.1.4"/>
    </reaction>
    <physiologicalReaction direction="left-to-right" evidence="3">
        <dbReference type="Rhea" id="RHEA:15802"/>
    </physiologicalReaction>
</comment>
<dbReference type="AlphaFoldDB" id="A0A098GIU0"/>
<gene>
    <name evidence="8" type="ORF">LMI_2663</name>
    <name evidence="9" type="ORF">SAMN02982997_02429</name>
</gene>
<dbReference type="InterPro" id="IPR036770">
    <property type="entry name" value="Ankyrin_rpt-contain_sf"/>
</dbReference>
<dbReference type="SUPFAM" id="SSF48403">
    <property type="entry name" value="Ankyrin repeat"/>
    <property type="match status" value="1"/>
</dbReference>
<dbReference type="STRING" id="451.B6N58_02895"/>
<proteinExistence type="predicted"/>
<feature type="short sequence motif" description="GXGXXG" evidence="5">
    <location>
        <begin position="345"/>
        <end position="350"/>
    </location>
</feature>
<keyword evidence="11" id="KW-1185">Reference proteome</keyword>
<dbReference type="GO" id="GO:0016042">
    <property type="term" value="P:lipid catabolic process"/>
    <property type="evidence" value="ECO:0007669"/>
    <property type="project" value="UniProtKB-UniRule"/>
</dbReference>
<dbReference type="EMBL" id="FMVN01000013">
    <property type="protein sequence ID" value="SCY66817.1"/>
    <property type="molecule type" value="Genomic_DNA"/>
</dbReference>
<accession>A0A098GIU0</accession>
<dbReference type="InterPro" id="IPR002641">
    <property type="entry name" value="PNPLA_dom"/>
</dbReference>
<feature type="coiled-coil region" evidence="6">
    <location>
        <begin position="1077"/>
        <end position="1160"/>
    </location>
</feature>
<keyword evidence="6" id="KW-0175">Coiled coil</keyword>
<feature type="coiled-coil region" evidence="6">
    <location>
        <begin position="863"/>
        <end position="999"/>
    </location>
</feature>
<sequence>MPNLTYRVGANLISVLDGHKKDDLKQQLVSITKEAKIPETEFSLTTLFSHQFATNQKPKEIANLFPLPYIAGKYHTTTDPIVRSEYLARIKELLVLLAAENKKDWQADVAFPDIVTFALTNKLPREFLLTILPFIPEHHKFGLLKEVLAENPTAVCVFFEAVHDKLVLEEYIELVGLAIKSNHFSVINGLLNKELLNQVDLSIRKKWAELILVQENTDHALFVKKLLDSGVNLEPTWLNTAIIRRKPHIAALLLKEKANPNFPDESGKTAAHCAAATGQLSFFTLLNYYGADFTIPDLDGRLPEQLTEDAAIKERLKSLTQPLVASEPEPENTTTIKYTKLAIRGGGVKGTAYPYAIKEAAQKGLFKLDDLDGVAGASAGAITAALIALGYNEDELEQIMGNLNLLDFVDPIDASFNQQKDALQRLIANFSGGIASGALWTALSPGDVSKAKALIDTVTTHKGIMKGDIFLDWIRARIKDKIKDSKLSAFLQEHPELVTFQDLADAGFKDLRVVATDVNRAHAVWFSAKETPHAIVADAIRASMSFPIAFRPHKYYIRVDKAGEFTREVHPDYTDVDLIDGGVMDNYPVRAFDKDMSSKQQTYNPNVIGLYLATPDEKLEFERGIKAAAKKIDGGFGYFSALIGSLLYHQEHTHLESTDSERTIYINTRDVGAMDFDASQEKLFQLAQEGRQGIHDFLNRRCGHHPLQALSPTTLQLLIEFGGAKIQRVEPHRIAIHLSQLLLRPEQIIRLYANCTDTELLHLRTLVNPNNSRDENGNSALHLAYAICDKLQAHLRSASTVTEQKQIKAHLSKAMKLRDNLLSINANARAKNNAGKTPEEMTADDLLEADGRDFLTTADKIAVEQLQIKLESAEARSKLFSQASLKFSAEISELSAKLKMKEEETKRLLEHNEQQASKISQHEQEIRENLKFYTKNIEEAKQQIALHREMLSQTKEGYDQLATQLQKREEELEELQRQHKLLYEEHTKLQQLRKEQEKQFFALTQLHQTLELELAKLHELQAARDKELATLRLEYESQGRELSRVHKLQEARDQELSSLRLEHESVGAELTQVRRLHEACTEELSQLQLGYKAKEEELSTLHLQFATQETELSELRQQHTALGEERDELRRQLADKEGDNQELRRQVDNKDLQITELRARLRAQIRTQQHGFFKSALDTLREHTDTLAQEKESFFSMNHERKDGKRIAIGRLVQKIADESNSNKTLAELIEESDTEHVLRAGFFSRRTSGMLDHLIEAENREMLELS</sequence>
<dbReference type="OrthoDB" id="5634358at2"/>
<keyword evidence="5" id="KW-0378">Hydrolase</keyword>
<evidence type="ECO:0000256" key="4">
    <source>
        <dbReference type="PROSITE-ProRule" id="PRU00023"/>
    </source>
</evidence>
<feature type="domain" description="PNPLA" evidence="7">
    <location>
        <begin position="341"/>
        <end position="593"/>
    </location>
</feature>
<evidence type="ECO:0000256" key="3">
    <source>
        <dbReference type="ARBA" id="ARBA00023422"/>
    </source>
</evidence>
<evidence type="ECO:0000313" key="10">
    <source>
        <dbReference type="Proteomes" id="UP000032414"/>
    </source>
</evidence>
<reference evidence="8" key="2">
    <citation type="submission" date="2014-09" db="EMBL/GenBank/DDBJ databases">
        <authorList>
            <person name="GOMEZ-VALERO Laura"/>
        </authorList>
    </citation>
    <scope>NUCLEOTIDE SEQUENCE</scope>
    <source>
        <strain evidence="8">ATCC33218</strain>
    </source>
</reference>
<evidence type="ECO:0000256" key="5">
    <source>
        <dbReference type="PROSITE-ProRule" id="PRU01161"/>
    </source>
</evidence>
<dbReference type="KEGG" id="tmc:LMI_2663"/>
<dbReference type="Gene3D" id="3.40.1090.10">
    <property type="entry name" value="Cytosolic phospholipase A2 catalytic domain"/>
    <property type="match status" value="1"/>
</dbReference>
<feature type="short sequence motif" description="GXSXG" evidence="5">
    <location>
        <begin position="376"/>
        <end position="380"/>
    </location>
</feature>
<organism evidence="8 10">
    <name type="scientific">Legionella micdadei</name>
    <name type="common">Tatlockia micdadei</name>
    <dbReference type="NCBI Taxonomy" id="451"/>
    <lineage>
        <taxon>Bacteria</taxon>
        <taxon>Pseudomonadati</taxon>
        <taxon>Pseudomonadota</taxon>
        <taxon>Gammaproteobacteria</taxon>
        <taxon>Legionellales</taxon>
        <taxon>Legionellaceae</taxon>
        <taxon>Legionella</taxon>
    </lineage>
</organism>
<dbReference type="InterPro" id="IPR016035">
    <property type="entry name" value="Acyl_Trfase/lysoPLipase"/>
</dbReference>
<keyword evidence="5" id="KW-0442">Lipid degradation</keyword>
<dbReference type="HOGENOM" id="CLU_264273_0_0_6"/>
<dbReference type="CDD" id="cd07207">
    <property type="entry name" value="Pat_ExoU_VipD_like"/>
    <property type="match status" value="1"/>
</dbReference>
<evidence type="ECO:0000256" key="1">
    <source>
        <dbReference type="ARBA" id="ARBA00013278"/>
    </source>
</evidence>
<dbReference type="PANTHER" id="PTHR46394:SF1">
    <property type="entry name" value="PNPLA DOMAIN-CONTAINING PROTEIN"/>
    <property type="match status" value="1"/>
</dbReference>
<protein>
    <recommendedName>
        <fullName evidence="1">phospholipase A2</fullName>
        <ecNumber evidence="1">3.1.1.4</ecNumber>
    </recommendedName>
</protein>
<dbReference type="PROSITE" id="PS50088">
    <property type="entry name" value="ANK_REPEAT"/>
    <property type="match status" value="1"/>
</dbReference>
<feature type="active site" description="Nucleophile" evidence="5">
    <location>
        <position position="378"/>
    </location>
</feature>
<dbReference type="SUPFAM" id="SSF52151">
    <property type="entry name" value="FabD/lysophospholipase-like"/>
    <property type="match status" value="1"/>
</dbReference>
<name>A0A098GIU0_LEGMI</name>
<dbReference type="Pfam" id="PF01734">
    <property type="entry name" value="Patatin"/>
    <property type="match status" value="1"/>
</dbReference>
<dbReference type="Gene3D" id="1.25.40.20">
    <property type="entry name" value="Ankyrin repeat-containing domain"/>
    <property type="match status" value="1"/>
</dbReference>
<evidence type="ECO:0000313" key="11">
    <source>
        <dbReference type="Proteomes" id="UP000182998"/>
    </source>
</evidence>
<evidence type="ECO:0000256" key="2">
    <source>
        <dbReference type="ARBA" id="ARBA00023098"/>
    </source>
</evidence>
<dbReference type="GO" id="GO:0004623">
    <property type="term" value="F:phospholipase A2 activity"/>
    <property type="evidence" value="ECO:0007669"/>
    <property type="project" value="UniProtKB-EC"/>
</dbReference>
<feature type="active site" description="Proton acceptor" evidence="5">
    <location>
        <position position="580"/>
    </location>
</feature>
<evidence type="ECO:0000313" key="9">
    <source>
        <dbReference type="EMBL" id="SCY66817.1"/>
    </source>
</evidence>
<reference evidence="9 11" key="3">
    <citation type="submission" date="2016-10" db="EMBL/GenBank/DDBJ databases">
        <authorList>
            <person name="Varghese N."/>
            <person name="Submissions S."/>
        </authorList>
    </citation>
    <scope>NUCLEOTIDE SEQUENCE [LARGE SCALE GENOMIC DNA]</scope>
    <source>
        <strain evidence="9 11">ATCC 33218</strain>
    </source>
</reference>
<reference evidence="10" key="1">
    <citation type="submission" date="2014-09" db="EMBL/GenBank/DDBJ databases">
        <authorList>
            <person name="Gomez-Valero L."/>
        </authorList>
    </citation>
    <scope>NUCLEOTIDE SEQUENCE [LARGE SCALE GENOMIC DNA]</scope>
    <source>
        <strain evidence="10">ATCC33218</strain>
    </source>
</reference>
<feature type="repeat" description="ANK" evidence="4">
    <location>
        <begin position="266"/>
        <end position="298"/>
    </location>
</feature>